<feature type="transmembrane region" description="Helical" evidence="1">
    <location>
        <begin position="155"/>
        <end position="184"/>
    </location>
</feature>
<dbReference type="AlphaFoldDB" id="A0A173W256"/>
<feature type="transmembrane region" description="Helical" evidence="1">
    <location>
        <begin position="196"/>
        <end position="214"/>
    </location>
</feature>
<keyword evidence="1" id="KW-0812">Transmembrane</keyword>
<accession>A0A173W256</accession>
<dbReference type="Proteomes" id="UP000095591">
    <property type="component" value="Unassembled WGS sequence"/>
</dbReference>
<dbReference type="RefSeq" id="WP_044545694.1">
    <property type="nucleotide sequence ID" value="NZ_CDRH01000350.1"/>
</dbReference>
<keyword evidence="1" id="KW-1133">Transmembrane helix</keyword>
<evidence type="ECO:0000256" key="1">
    <source>
        <dbReference type="SAM" id="Phobius"/>
    </source>
</evidence>
<protein>
    <recommendedName>
        <fullName evidence="4">Transmembrane protein</fullName>
    </recommendedName>
</protein>
<sequence length="589" mass="68428">MENTRKYRYIRGIASLLFGCAICLFWGLYYPHHLHYHEQFQLFLFTPEYGIDKCLHPGGIAEYIAEFLTQFYYFAWAGATILAIVLMLIQWQINWLAKQMGASDFWYPFSFLPSILLWIFLCDENALLAFPVSITLALFALIIQRKITHPWGRIIYTLLIMPVLYWVVGGGAYFIFVIGVAIGHCIKSVPATHNKSYIWIPIYILLGILCPLLAQNLTQYPLLSLMTGIDYYRFPMIVPNTLLLVIATVAITPGALALLPPPVKSTKAWMGIISTLLLIGGGTWIYAASNSDKEEAMKYDYLTRMKQWNQIIKAAENKEPNSPFSVTCLNLALAKTGQLGDRMFHFYQNGTEGLIPTFQRDFTSPLPTSEIFYHLGMINSSQRYMFEAMEAIPDYKKSGRAYMRLAETNLINGQYAVAAKYLRALQHTLFYKKWATNAMSYLNNDEKIEKHPEWGWLRKARYTEDFLFSDTEMDVMLGLLLQHNKSNRMAFEYMLAYVLQKKDLERFMKYYPLGKDLGYNHIPISYQEALIFIWTQQHPNFQGLPWSISRNVLEGVSEFARVYMTQKDSEPILRPKYEKTFWYYLLFRK</sequence>
<name>A0A173W256_PARDI</name>
<feature type="transmembrane region" description="Helical" evidence="1">
    <location>
        <begin position="12"/>
        <end position="30"/>
    </location>
</feature>
<reference evidence="2 3" key="1">
    <citation type="submission" date="2015-09" db="EMBL/GenBank/DDBJ databases">
        <authorList>
            <consortium name="Pathogen Informatics"/>
        </authorList>
    </citation>
    <scope>NUCLEOTIDE SEQUENCE [LARGE SCALE GENOMIC DNA]</scope>
    <source>
        <strain evidence="2 3">2789STDY5608872</strain>
    </source>
</reference>
<evidence type="ECO:0000313" key="2">
    <source>
        <dbReference type="EMBL" id="CUN32497.1"/>
    </source>
</evidence>
<gene>
    <name evidence="2" type="ORF">ERS852429_04046</name>
</gene>
<feature type="transmembrane region" description="Helical" evidence="1">
    <location>
        <begin position="127"/>
        <end position="143"/>
    </location>
</feature>
<feature type="transmembrane region" description="Helical" evidence="1">
    <location>
        <begin position="268"/>
        <end position="288"/>
    </location>
</feature>
<dbReference type="EMBL" id="CYXP01000012">
    <property type="protein sequence ID" value="CUN32497.1"/>
    <property type="molecule type" value="Genomic_DNA"/>
</dbReference>
<evidence type="ECO:0000313" key="3">
    <source>
        <dbReference type="Proteomes" id="UP000095591"/>
    </source>
</evidence>
<proteinExistence type="predicted"/>
<dbReference type="InterPro" id="IPR045692">
    <property type="entry name" value="DUF6057"/>
</dbReference>
<organism evidence="2 3">
    <name type="scientific">Parabacteroides distasonis</name>
    <dbReference type="NCBI Taxonomy" id="823"/>
    <lineage>
        <taxon>Bacteria</taxon>
        <taxon>Pseudomonadati</taxon>
        <taxon>Bacteroidota</taxon>
        <taxon>Bacteroidia</taxon>
        <taxon>Bacteroidales</taxon>
        <taxon>Tannerellaceae</taxon>
        <taxon>Parabacteroides</taxon>
    </lineage>
</organism>
<dbReference type="Pfam" id="PF19529">
    <property type="entry name" value="DUF6057"/>
    <property type="match status" value="1"/>
</dbReference>
<feature type="transmembrane region" description="Helical" evidence="1">
    <location>
        <begin position="234"/>
        <end position="256"/>
    </location>
</feature>
<feature type="transmembrane region" description="Helical" evidence="1">
    <location>
        <begin position="71"/>
        <end position="93"/>
    </location>
</feature>
<evidence type="ECO:0008006" key="4">
    <source>
        <dbReference type="Google" id="ProtNLM"/>
    </source>
</evidence>
<keyword evidence="1" id="KW-0472">Membrane</keyword>
<feature type="transmembrane region" description="Helical" evidence="1">
    <location>
        <begin position="105"/>
        <end position="121"/>
    </location>
</feature>